<dbReference type="PANTHER" id="PTHR46890:SF50">
    <property type="entry name" value="RNA-DIRECTED DNA POLYMERASE, EUKARYOTA, REVERSE TRANSCRIPTASE ZINC-BINDING DOMAIN PROTEIN-RELATED"/>
    <property type="match status" value="1"/>
</dbReference>
<dbReference type="PANTHER" id="PTHR46890">
    <property type="entry name" value="NON-LTR RETROLELEMENT REVERSE TRANSCRIPTASE-LIKE PROTEIN-RELATED"/>
    <property type="match status" value="1"/>
</dbReference>
<dbReference type="EMBL" id="QGNW01000770">
    <property type="protein sequence ID" value="RVW62510.1"/>
    <property type="molecule type" value="Genomic_DNA"/>
</dbReference>
<name>A0A438FRB7_VITVI</name>
<dbReference type="Gene3D" id="3.60.10.10">
    <property type="entry name" value="Endonuclease/exonuclease/phosphatase"/>
    <property type="match status" value="1"/>
</dbReference>
<proteinExistence type="predicted"/>
<dbReference type="SUPFAM" id="SSF56219">
    <property type="entry name" value="DNase I-like"/>
    <property type="match status" value="1"/>
</dbReference>
<sequence>MRRFLEVIDDLDLRDLPLQGGLFTWSSGLNNQSMSRLDHFLVIGDWESHFNGVVQYTLPRPMFDHFSIFLDGGGNLLTESRDWRPSLEGLEFERIGVEDVGGLEEAFNEEEVFSALFELNRDKALRRDGFSNSFWQFSWEFVKEDIMGFFRDFHERERFVRSLNATFLVLIPKKCADDLRDFRPISLVGGLYKLLAKVLTNRLKKVVNRVVSPTQNAFDKFLMLH</sequence>
<organism evidence="1 2">
    <name type="scientific">Vitis vinifera</name>
    <name type="common">Grape</name>
    <dbReference type="NCBI Taxonomy" id="29760"/>
    <lineage>
        <taxon>Eukaryota</taxon>
        <taxon>Viridiplantae</taxon>
        <taxon>Streptophyta</taxon>
        <taxon>Embryophyta</taxon>
        <taxon>Tracheophyta</taxon>
        <taxon>Spermatophyta</taxon>
        <taxon>Magnoliopsida</taxon>
        <taxon>eudicotyledons</taxon>
        <taxon>Gunneridae</taxon>
        <taxon>Pentapetalae</taxon>
        <taxon>rosids</taxon>
        <taxon>Vitales</taxon>
        <taxon>Vitaceae</taxon>
        <taxon>Viteae</taxon>
        <taxon>Vitis</taxon>
    </lineage>
</organism>
<dbReference type="InterPro" id="IPR036691">
    <property type="entry name" value="Endo/exonu/phosph_ase_sf"/>
</dbReference>
<dbReference type="Proteomes" id="UP000288805">
    <property type="component" value="Unassembled WGS sequence"/>
</dbReference>
<accession>A0A438FRB7</accession>
<reference evidence="1 2" key="1">
    <citation type="journal article" date="2018" name="PLoS Genet.">
        <title>Population sequencing reveals clonal diversity and ancestral inbreeding in the grapevine cultivar Chardonnay.</title>
        <authorList>
            <person name="Roach M.J."/>
            <person name="Johnson D.L."/>
            <person name="Bohlmann J."/>
            <person name="van Vuuren H.J."/>
            <person name="Jones S.J."/>
            <person name="Pretorius I.S."/>
            <person name="Schmidt S.A."/>
            <person name="Borneman A.R."/>
        </authorList>
    </citation>
    <scope>NUCLEOTIDE SEQUENCE [LARGE SCALE GENOMIC DNA]</scope>
    <source>
        <strain evidence="2">cv. Chardonnay</strain>
        <tissue evidence="1">Leaf</tissue>
    </source>
</reference>
<dbReference type="AlphaFoldDB" id="A0A438FRB7"/>
<evidence type="ECO:0000313" key="1">
    <source>
        <dbReference type="EMBL" id="RVW62510.1"/>
    </source>
</evidence>
<protein>
    <recommendedName>
        <fullName evidence="3">Reverse transcriptase domain-containing protein</fullName>
    </recommendedName>
</protein>
<dbReference type="InterPro" id="IPR052343">
    <property type="entry name" value="Retrotransposon-Effector_Assoc"/>
</dbReference>
<comment type="caution">
    <text evidence="1">The sequence shown here is derived from an EMBL/GenBank/DDBJ whole genome shotgun (WGS) entry which is preliminary data.</text>
</comment>
<evidence type="ECO:0000313" key="2">
    <source>
        <dbReference type="Proteomes" id="UP000288805"/>
    </source>
</evidence>
<gene>
    <name evidence="1" type="ORF">CK203_064013</name>
</gene>
<evidence type="ECO:0008006" key="3">
    <source>
        <dbReference type="Google" id="ProtNLM"/>
    </source>
</evidence>